<dbReference type="EMBL" id="AAZF01000011">
    <property type="protein sequence ID" value="EDJ92249.1"/>
    <property type="molecule type" value="Genomic_DNA"/>
</dbReference>
<accession>A0A0H3PBD4</accession>
<name>A0A0H3PBD4_HAEI3</name>
<sequence>MLFALFTDDVTCVDEVATGTLGDVPASDLMGPIIVPSDPI</sequence>
<evidence type="ECO:0000313" key="1">
    <source>
        <dbReference type="EMBL" id="EDJ92249.1"/>
    </source>
</evidence>
<organism evidence="1 2">
    <name type="scientific">Haemophilus influenzae (strain NTHi 3655)</name>
    <dbReference type="NCBI Taxonomy" id="375177"/>
    <lineage>
        <taxon>Bacteria</taxon>
        <taxon>Pseudomonadati</taxon>
        <taxon>Pseudomonadota</taxon>
        <taxon>Gammaproteobacteria</taxon>
        <taxon>Pasteurellales</taxon>
        <taxon>Pasteurellaceae</taxon>
        <taxon>Haemophilus</taxon>
    </lineage>
</organism>
<protein>
    <submittedName>
        <fullName evidence="1">Uncharacterized protein</fullName>
    </submittedName>
</protein>
<dbReference type="AlphaFoldDB" id="A0A0H3PBD4"/>
<proteinExistence type="predicted"/>
<dbReference type="Proteomes" id="UP000003185">
    <property type="component" value="Unassembled WGS sequence"/>
</dbReference>
<evidence type="ECO:0000313" key="2">
    <source>
        <dbReference type="Proteomes" id="UP000003185"/>
    </source>
</evidence>
<reference evidence="1 2" key="1">
    <citation type="journal article" date="2007" name="Genome Biol.">
        <title>Characterization and modeling of the Haemophilus influenzae core and supragenomes based on the complete genomic sequences of Rd and 12 clinical nontypeable strains.</title>
        <authorList>
            <person name="Hogg J.S."/>
            <person name="Hu F.Z."/>
            <person name="Janto B."/>
            <person name="Boissy R."/>
            <person name="Hayes J."/>
            <person name="Keefe R."/>
            <person name="Post J.C."/>
            <person name="Ehrlich G.D."/>
        </authorList>
    </citation>
    <scope>NUCLEOTIDE SEQUENCE [LARGE SCALE GENOMIC DNA]</scope>
    <source>
        <strain evidence="2">NTHi 3655</strain>
    </source>
</reference>
<gene>
    <name evidence="1" type="ORF">CGSHi3655_04649</name>
</gene>
<comment type="caution">
    <text evidence="1">The sequence shown here is derived from an EMBL/GenBank/DDBJ whole genome shotgun (WGS) entry which is preliminary data.</text>
</comment>